<dbReference type="AlphaFoldDB" id="A0A4Q7NP66"/>
<comment type="caution">
    <text evidence="2">The sequence shown here is derived from an EMBL/GenBank/DDBJ whole genome shotgun (WGS) entry which is preliminary data.</text>
</comment>
<dbReference type="InterPro" id="IPR050508">
    <property type="entry name" value="Methyltransf_Superfamily"/>
</dbReference>
<accession>A0A4Q7NP66</accession>
<dbReference type="InterPro" id="IPR029063">
    <property type="entry name" value="SAM-dependent_MTases_sf"/>
</dbReference>
<dbReference type="GO" id="GO:0008168">
    <property type="term" value="F:methyltransferase activity"/>
    <property type="evidence" value="ECO:0007669"/>
    <property type="project" value="UniProtKB-KW"/>
</dbReference>
<dbReference type="InterPro" id="IPR041698">
    <property type="entry name" value="Methyltransf_25"/>
</dbReference>
<name>A0A4Q7NP66_9ACTN</name>
<feature type="domain" description="Methyltransferase" evidence="1">
    <location>
        <begin position="51"/>
        <end position="143"/>
    </location>
</feature>
<dbReference type="EMBL" id="SGXD01000003">
    <property type="protein sequence ID" value="RZS86963.1"/>
    <property type="molecule type" value="Genomic_DNA"/>
</dbReference>
<dbReference type="PANTHER" id="PTHR42912:SF93">
    <property type="entry name" value="N6-ADENOSINE-METHYLTRANSFERASE TMT1A"/>
    <property type="match status" value="1"/>
</dbReference>
<keyword evidence="3" id="KW-1185">Reference proteome</keyword>
<dbReference type="RefSeq" id="WP_165400271.1">
    <property type="nucleotide sequence ID" value="NZ_SGXD01000003.1"/>
</dbReference>
<evidence type="ECO:0000259" key="1">
    <source>
        <dbReference type="Pfam" id="PF13649"/>
    </source>
</evidence>
<gene>
    <name evidence="2" type="ORF">EV189_2382</name>
</gene>
<dbReference type="Gene3D" id="3.40.50.150">
    <property type="entry name" value="Vaccinia Virus protein VP39"/>
    <property type="match status" value="1"/>
</dbReference>
<dbReference type="SUPFAM" id="SSF53335">
    <property type="entry name" value="S-adenosyl-L-methionine-dependent methyltransferases"/>
    <property type="match status" value="1"/>
</dbReference>
<keyword evidence="2" id="KW-0808">Transferase</keyword>
<dbReference type="PANTHER" id="PTHR42912">
    <property type="entry name" value="METHYLTRANSFERASE"/>
    <property type="match status" value="1"/>
</dbReference>
<dbReference type="Proteomes" id="UP000293638">
    <property type="component" value="Unassembled WGS sequence"/>
</dbReference>
<evidence type="ECO:0000313" key="3">
    <source>
        <dbReference type="Proteomes" id="UP000293638"/>
    </source>
</evidence>
<sequence>MADLRAALTRARGDAWGSWAVARGYEVLEGPVDAGETAALEAVEEASRGDVLDIGVGAGRTTALLAPSARHYQGIDSSPGMLARASARFPGVELRVGDARSLDGVASGSQDLVVFSYNGIDCVAHEDRARVLAEVRRVLRPGGRFVLSTLNLDGPEYARVPRLERYLERPSSLRQAPRSAVRALRYPRALVGYWRTAARAQRGEDWATWPLEVHGFRFLCHFSTVDAVLRELAAAGLRVDGAWTGGGERLDLAEPRTSTGFVHLACTAG</sequence>
<dbReference type="Pfam" id="PF13649">
    <property type="entry name" value="Methyltransf_25"/>
    <property type="match status" value="1"/>
</dbReference>
<evidence type="ECO:0000313" key="2">
    <source>
        <dbReference type="EMBL" id="RZS86963.1"/>
    </source>
</evidence>
<protein>
    <submittedName>
        <fullName evidence="2">Methyltransferase family protein</fullName>
    </submittedName>
</protein>
<organism evidence="2 3">
    <name type="scientific">Motilibacter rhizosphaerae</name>
    <dbReference type="NCBI Taxonomy" id="598652"/>
    <lineage>
        <taxon>Bacteria</taxon>
        <taxon>Bacillati</taxon>
        <taxon>Actinomycetota</taxon>
        <taxon>Actinomycetes</taxon>
        <taxon>Motilibacterales</taxon>
        <taxon>Motilibacteraceae</taxon>
        <taxon>Motilibacter</taxon>
    </lineage>
</organism>
<dbReference type="GO" id="GO:0032259">
    <property type="term" value="P:methylation"/>
    <property type="evidence" value="ECO:0007669"/>
    <property type="project" value="UniProtKB-KW"/>
</dbReference>
<proteinExistence type="predicted"/>
<dbReference type="CDD" id="cd02440">
    <property type="entry name" value="AdoMet_MTases"/>
    <property type="match status" value="1"/>
</dbReference>
<keyword evidence="2" id="KW-0489">Methyltransferase</keyword>
<reference evidence="2 3" key="1">
    <citation type="submission" date="2019-02" db="EMBL/GenBank/DDBJ databases">
        <title>Genomic Encyclopedia of Type Strains, Phase IV (KMG-IV): sequencing the most valuable type-strain genomes for metagenomic binning, comparative biology and taxonomic classification.</title>
        <authorList>
            <person name="Goeker M."/>
        </authorList>
    </citation>
    <scope>NUCLEOTIDE SEQUENCE [LARGE SCALE GENOMIC DNA]</scope>
    <source>
        <strain evidence="2 3">DSM 45622</strain>
    </source>
</reference>